<evidence type="ECO:0000256" key="4">
    <source>
        <dbReference type="PROSITE-ProRule" id="PRU00335"/>
    </source>
</evidence>
<feature type="DNA-binding region" description="H-T-H motif" evidence="4">
    <location>
        <begin position="46"/>
        <end position="65"/>
    </location>
</feature>
<sequence length="214" mass="23492">MGRRGRRPPTGSSVRRTQEERRTATVGKLVDAAIASLCEKGYAATTVTEVVTRAGLSSGAMFRHFPTRLDLMVAAADEVRRRQFEEFRTGLSAFGSASVEHCLTLLRAACRAPINGAWYELLIAARSDQALRERLVPFTERYHAEIVALGRTLPIAGSLPPAEVDTVLFSVVFLLDGEALSAVVHPQPEQEQLRLDLVARLLRGDSVHRRSEAS</sequence>
<dbReference type="PANTHER" id="PTHR30055">
    <property type="entry name" value="HTH-TYPE TRANSCRIPTIONAL REGULATOR RUTR"/>
    <property type="match status" value="1"/>
</dbReference>
<dbReference type="EMBL" id="JABUKG010000008">
    <property type="protein sequence ID" value="MBY6321062.1"/>
    <property type="molecule type" value="Genomic_DNA"/>
</dbReference>
<dbReference type="InterPro" id="IPR036271">
    <property type="entry name" value="Tet_transcr_reg_TetR-rel_C_sf"/>
</dbReference>
<dbReference type="InterPro" id="IPR009057">
    <property type="entry name" value="Homeodomain-like_sf"/>
</dbReference>
<name>A0ABS7NSS2_9NOCA</name>
<evidence type="ECO:0000256" key="5">
    <source>
        <dbReference type="SAM" id="MobiDB-lite"/>
    </source>
</evidence>
<dbReference type="SUPFAM" id="SSF48498">
    <property type="entry name" value="Tetracyclin repressor-like, C-terminal domain"/>
    <property type="match status" value="1"/>
</dbReference>
<evidence type="ECO:0000256" key="2">
    <source>
        <dbReference type="ARBA" id="ARBA00023125"/>
    </source>
</evidence>
<reference evidence="7 8" key="1">
    <citation type="submission" date="2020-06" db="EMBL/GenBank/DDBJ databases">
        <title>Taxonomy, biology and ecology of Rhodococcus bacteria occurring in California pistachio and other woody hosts as revealed by genome sequence analyses.</title>
        <authorList>
            <person name="Gai Y."/>
            <person name="Riely B."/>
        </authorList>
    </citation>
    <scope>NUCLEOTIDE SEQUENCE [LARGE SCALE GENOMIC DNA]</scope>
    <source>
        <strain evidence="7 8">BP-284</strain>
    </source>
</reference>
<gene>
    <name evidence="7" type="ORF">HQ605_09530</name>
</gene>
<comment type="caution">
    <text evidence="7">The sequence shown here is derived from an EMBL/GenBank/DDBJ whole genome shotgun (WGS) entry which is preliminary data.</text>
</comment>
<dbReference type="Pfam" id="PF00440">
    <property type="entry name" value="TetR_N"/>
    <property type="match status" value="1"/>
</dbReference>
<evidence type="ECO:0000256" key="3">
    <source>
        <dbReference type="ARBA" id="ARBA00023163"/>
    </source>
</evidence>
<dbReference type="Proteomes" id="UP001520140">
    <property type="component" value="Unassembled WGS sequence"/>
</dbReference>
<dbReference type="Gene3D" id="1.10.357.10">
    <property type="entry name" value="Tetracycline Repressor, domain 2"/>
    <property type="match status" value="1"/>
</dbReference>
<evidence type="ECO:0000313" key="7">
    <source>
        <dbReference type="EMBL" id="MBY6321062.1"/>
    </source>
</evidence>
<evidence type="ECO:0000313" key="8">
    <source>
        <dbReference type="Proteomes" id="UP001520140"/>
    </source>
</evidence>
<protein>
    <submittedName>
        <fullName evidence="7">TetR/AcrR family transcriptional regulator</fullName>
    </submittedName>
</protein>
<evidence type="ECO:0000256" key="1">
    <source>
        <dbReference type="ARBA" id="ARBA00023015"/>
    </source>
</evidence>
<evidence type="ECO:0000259" key="6">
    <source>
        <dbReference type="PROSITE" id="PS50977"/>
    </source>
</evidence>
<dbReference type="PANTHER" id="PTHR30055:SF234">
    <property type="entry name" value="HTH-TYPE TRANSCRIPTIONAL REGULATOR BETI"/>
    <property type="match status" value="1"/>
</dbReference>
<keyword evidence="2 4" id="KW-0238">DNA-binding</keyword>
<organism evidence="7 8">
    <name type="scientific">Rhodococcoides kroppenstedtii</name>
    <dbReference type="NCBI Taxonomy" id="293050"/>
    <lineage>
        <taxon>Bacteria</taxon>
        <taxon>Bacillati</taxon>
        <taxon>Actinomycetota</taxon>
        <taxon>Actinomycetes</taxon>
        <taxon>Mycobacteriales</taxon>
        <taxon>Nocardiaceae</taxon>
        <taxon>Rhodococcoides</taxon>
    </lineage>
</organism>
<keyword evidence="3" id="KW-0804">Transcription</keyword>
<dbReference type="InterPro" id="IPR050109">
    <property type="entry name" value="HTH-type_TetR-like_transc_reg"/>
</dbReference>
<keyword evidence="1" id="KW-0805">Transcription regulation</keyword>
<feature type="region of interest" description="Disordered" evidence="5">
    <location>
        <begin position="1"/>
        <end position="22"/>
    </location>
</feature>
<keyword evidence="8" id="KW-1185">Reference proteome</keyword>
<proteinExistence type="predicted"/>
<dbReference type="InterPro" id="IPR001647">
    <property type="entry name" value="HTH_TetR"/>
</dbReference>
<accession>A0ABS7NSS2</accession>
<dbReference type="PROSITE" id="PS50977">
    <property type="entry name" value="HTH_TETR_2"/>
    <property type="match status" value="1"/>
</dbReference>
<dbReference type="PRINTS" id="PR00455">
    <property type="entry name" value="HTHTETR"/>
</dbReference>
<feature type="domain" description="HTH tetR-type" evidence="6">
    <location>
        <begin position="23"/>
        <end position="83"/>
    </location>
</feature>
<dbReference type="SUPFAM" id="SSF46689">
    <property type="entry name" value="Homeodomain-like"/>
    <property type="match status" value="1"/>
</dbReference>